<protein>
    <submittedName>
        <fullName evidence="3">Uncharacterized protein YndB with AHSA1/START domain</fullName>
    </submittedName>
</protein>
<dbReference type="Gene3D" id="3.30.530.20">
    <property type="match status" value="1"/>
</dbReference>
<dbReference type="EMBL" id="JAUSWM010000002">
    <property type="protein sequence ID" value="MDQ0482281.1"/>
    <property type="molecule type" value="Genomic_DNA"/>
</dbReference>
<reference evidence="3" key="1">
    <citation type="submission" date="2023-07" db="EMBL/GenBank/DDBJ databases">
        <title>Genomic Encyclopedia of Type Strains, Phase IV (KMG-IV): sequencing the most valuable type-strain genomes for metagenomic binning, comparative biology and taxonomic classification.</title>
        <authorList>
            <person name="Goeker M."/>
        </authorList>
    </citation>
    <scope>NUCLEOTIDE SEQUENCE [LARGE SCALE GENOMIC DNA]</scope>
    <source>
        <strain evidence="3">JSM 076093</strain>
    </source>
</reference>
<dbReference type="CDD" id="cd08893">
    <property type="entry name" value="SRPBCC_CalC_Aha1-like_GntR-HTH"/>
    <property type="match status" value="1"/>
</dbReference>
<keyword evidence="4" id="KW-1185">Reference proteome</keyword>
<name>A0ABU0JYW2_9BACL</name>
<dbReference type="GeneID" id="301325305"/>
<evidence type="ECO:0000313" key="4">
    <source>
        <dbReference type="Proteomes" id="UP001226720"/>
    </source>
</evidence>
<dbReference type="InterPro" id="IPR023393">
    <property type="entry name" value="START-like_dom_sf"/>
</dbReference>
<feature type="domain" description="Activator of Hsp90 ATPase homologue 1/2-like C-terminal" evidence="2">
    <location>
        <begin position="12"/>
        <end position="138"/>
    </location>
</feature>
<evidence type="ECO:0000256" key="1">
    <source>
        <dbReference type="ARBA" id="ARBA00006817"/>
    </source>
</evidence>
<sequence>MKPYEYSIYIATTPESLWNALTSGESTRNYFFGMKVESDWEEGSKVAFIRKNGEVDVEGEVVIAKPYEKLTFTWDHPDVEREEPSVVTYKMKKLAEVVKLTVVHDNVVADDYCDEEDTFRGLNNGWPAILSNLKSYLETGNVLSPMNT</sequence>
<dbReference type="Pfam" id="PF08327">
    <property type="entry name" value="AHSA1"/>
    <property type="match status" value="1"/>
</dbReference>
<comment type="similarity">
    <text evidence="1">Belongs to the AHA1 family.</text>
</comment>
<accession>A0ABU0JYW2</accession>
<evidence type="ECO:0000259" key="2">
    <source>
        <dbReference type="Pfam" id="PF08327"/>
    </source>
</evidence>
<dbReference type="Proteomes" id="UP001226720">
    <property type="component" value="Unassembled WGS sequence"/>
</dbReference>
<comment type="caution">
    <text evidence="3">The sequence shown here is derived from an EMBL/GenBank/DDBJ whole genome shotgun (WGS) entry which is preliminary data.</text>
</comment>
<proteinExistence type="inferred from homology"/>
<dbReference type="RefSeq" id="WP_301550129.1">
    <property type="nucleotide sequence ID" value="NZ_JAQRMZ010000001.1"/>
</dbReference>
<dbReference type="SUPFAM" id="SSF55961">
    <property type="entry name" value="Bet v1-like"/>
    <property type="match status" value="1"/>
</dbReference>
<gene>
    <name evidence="3" type="ORF">QO000_001250</name>
</gene>
<organism evidence="3 4">
    <name type="scientific">Guptibacillus hwajinpoensis</name>
    <dbReference type="NCBI Taxonomy" id="208199"/>
    <lineage>
        <taxon>Bacteria</taxon>
        <taxon>Bacillati</taxon>
        <taxon>Bacillota</taxon>
        <taxon>Bacilli</taxon>
        <taxon>Bacillales</taxon>
        <taxon>Guptibacillaceae</taxon>
        <taxon>Guptibacillus</taxon>
    </lineage>
</organism>
<evidence type="ECO:0000313" key="3">
    <source>
        <dbReference type="EMBL" id="MDQ0482281.1"/>
    </source>
</evidence>
<dbReference type="InterPro" id="IPR013538">
    <property type="entry name" value="ASHA1/2-like_C"/>
</dbReference>